<proteinExistence type="predicted"/>
<evidence type="ECO:0000313" key="3">
    <source>
        <dbReference type="Proteomes" id="UP000461276"/>
    </source>
</evidence>
<sequence length="1082" mass="123705">MSSRIWKILKHTVIAVLSLAVLFLVLNLFLTGRLERYLKRELIERTANATDGFYRLSFDKLSISFFKGELRLEGVSLEPDSKVFEHWAALDSLPDTYVSTRIEVIDFKGINLVWRWNYRQLHFNTFEIRSPEVRVYGSSGSNPLVSGLAADTVEHAESKTLYEVISPYIDALSVKTLNLENASISYNVENQVSPIIYTLNNVSFHAYGFMLDSTSSRSGKLLYCDNFDFVTNQPQTLLVNNDFRLETDSICLSTQDSIIYIQKIQLLPQELLWGETNRKPTNYLEGKVQTVEIQGIHFRREEALNYLSARNFEIQSSDIKVYDLTREKKQANADADSLVQALSLYDVISPVLHSISVDQIRIERTALHYSLALKGQIEDFSIPEFNFHAEGLLIDSLVAPGEELNYFRSIAFEANDIQGIMRARNHRFDIKRLAMNTALGSFHIDSMRLRPLSVRSHNDYLSGSIDTIRIDGLAYDKGVSADLLKVRSPRLVYYKTPSVESPDKGKSTSVNSRVDVESLLNPFLRYLSIRKIQIRNANVTLEDREINDTTRYRLNGLDFFATNFLVDEQTNRSGQLFFKYDHFGLSFRDFDNYLPGKDLRVTIRKGSLSTVNGFFRLQDVTLAAKKDSIRFSTPLISLAGIRIPKNSIYQIGFDRFDLSDGDFSMSWGSDTTILRTESQKDIQLALENVFVDLKKKTFQLGDLQLQTKDIDIPLDNGFYRLKIGGLDLRKSGLRLDHVHLVSPYSKMEFAYKQPKHQDWFDVKVGNVRLNDVDIPGYFSTKELRVGGLWINDVLLQNLKNRKIPVEPHIVPMIYEGLQKAPVRFKIDTASVANFSVVYEELPVKGDKLGKLGKLYFTDMNGQFSGLTNIVSYPEQFITLHADGNLMGSGHFTATWQLPVDSLYDRFLLDARLDSLDLLSLNEIIKPLAPAEVTSGWAQDVVFHMDASSRKGRIRLDFPYRKLKVALLKEKDGETTQKGFLSRLANLVLRDNNPAHPERKDSKLRKVDMEIVRDPYHSTFNYLWQMLRPALVESVGVSKKEQDAALKVAGFFTKVKRFFGLDKKKDKREEIDTNNKEIEPLKE</sequence>
<reference evidence="2 3" key="1">
    <citation type="journal article" date="2019" name="Nat. Med.">
        <title>A library of human gut bacterial isolates paired with longitudinal multiomics data enables mechanistic microbiome research.</title>
        <authorList>
            <person name="Poyet M."/>
            <person name="Groussin M."/>
            <person name="Gibbons S.M."/>
            <person name="Avila-Pacheco J."/>
            <person name="Jiang X."/>
            <person name="Kearney S.M."/>
            <person name="Perrotta A.R."/>
            <person name="Berdy B."/>
            <person name="Zhao S."/>
            <person name="Lieberman T.D."/>
            <person name="Swanson P.K."/>
            <person name="Smith M."/>
            <person name="Roesemann S."/>
            <person name="Alexander J.E."/>
            <person name="Rich S.A."/>
            <person name="Livny J."/>
            <person name="Vlamakis H."/>
            <person name="Clish C."/>
            <person name="Bullock K."/>
            <person name="Deik A."/>
            <person name="Scott J."/>
            <person name="Pierce K.A."/>
            <person name="Xavier R.J."/>
            <person name="Alm E.J."/>
        </authorList>
    </citation>
    <scope>NUCLEOTIDE SEQUENCE [LARGE SCALE GENOMIC DNA]</scope>
    <source>
        <strain evidence="2 3">BIOML-A9</strain>
    </source>
</reference>
<dbReference type="EMBL" id="WKMY01000004">
    <property type="protein sequence ID" value="MRY93248.1"/>
    <property type="molecule type" value="Genomic_DNA"/>
</dbReference>
<dbReference type="Proteomes" id="UP000461276">
    <property type="component" value="Unassembled WGS sequence"/>
</dbReference>
<name>A0A7K0GTL2_PARDI</name>
<organism evidence="2 3">
    <name type="scientific">Parabacteroides distasonis</name>
    <dbReference type="NCBI Taxonomy" id="823"/>
    <lineage>
        <taxon>Bacteria</taxon>
        <taxon>Pseudomonadati</taxon>
        <taxon>Bacteroidota</taxon>
        <taxon>Bacteroidia</taxon>
        <taxon>Bacteroidales</taxon>
        <taxon>Tannerellaceae</taxon>
        <taxon>Parabacteroides</taxon>
    </lineage>
</organism>
<comment type="caution">
    <text evidence="2">The sequence shown here is derived from an EMBL/GenBank/DDBJ whole genome shotgun (WGS) entry which is preliminary data.</text>
</comment>
<evidence type="ECO:0008006" key="4">
    <source>
        <dbReference type="Google" id="ProtNLM"/>
    </source>
</evidence>
<accession>A0A7K0GTL2</accession>
<dbReference type="RefSeq" id="WP_154395071.1">
    <property type="nucleotide sequence ID" value="NZ_CP103079.1"/>
</dbReference>
<dbReference type="AlphaFoldDB" id="A0A7K0GTL2"/>
<feature type="transmembrane region" description="Helical" evidence="1">
    <location>
        <begin position="12"/>
        <end position="30"/>
    </location>
</feature>
<keyword evidence="1" id="KW-0472">Membrane</keyword>
<evidence type="ECO:0000256" key="1">
    <source>
        <dbReference type="SAM" id="Phobius"/>
    </source>
</evidence>
<keyword evidence="1" id="KW-0812">Transmembrane</keyword>
<evidence type="ECO:0000313" key="2">
    <source>
        <dbReference type="EMBL" id="MRY93248.1"/>
    </source>
</evidence>
<keyword evidence="1" id="KW-1133">Transmembrane helix</keyword>
<gene>
    <name evidence="2" type="ORF">GKD67_08420</name>
</gene>
<protein>
    <recommendedName>
        <fullName evidence="4">DUF748 domain-containing protein</fullName>
    </recommendedName>
</protein>